<gene>
    <name evidence="2" type="ORF">CYY_004224</name>
</gene>
<keyword evidence="3" id="KW-1185">Reference proteome</keyword>
<dbReference type="AlphaFoldDB" id="A0A8J4PXD1"/>
<evidence type="ECO:0000313" key="2">
    <source>
        <dbReference type="EMBL" id="KAF2074479.1"/>
    </source>
</evidence>
<dbReference type="PANTHER" id="PTHR32134">
    <property type="entry name" value="FNIP REPEAT-CONTAINING PROTEIN"/>
    <property type="match status" value="1"/>
</dbReference>
<sequence length="862" mass="99088">MEIPIDRDDYYHWLFYDGTLPINVSHLQLCCDYYSKGKFRLPNSVFSISKFQEKVFQFIPNNEYYDQEVSRESLPFHPALKSITLSKCFTEYYSINTFPSTLESLDITDLNSDNNNNLSLLFKYIPSSLTSLKCESLPKDGFSAHLKLNHLQYSIKQLIEKIVFTVTDRSITKDNVPTMFNKLTGFLDPQPTNIIQELVWKNHNFSINNAQVSLYNCMNCENDNYFVLKSEQSLESKILPFNYPDSLREITLSKPMEKGQFYSIPSTIKVLKFVERNIKNLILPNYKFVIDEPIKQKTNNQNINTDLFFKILRNQYLKIKIYDKISPKLIHFLKTKSKKQKHSKSSKKNKDQVITHLQPIPESTESLEIKFTSTFDLNNLQDKIPASLKRVVISDKILMGDTIQQIPTFLYRRNLLDQVYQIYKPGEEISNTTTVLIWRENQAITHGIIPHGVKKIIFGHTFNQAIIKDTLPGSVNQIVFGNDFSQCFSNIHLPESVKSLSLRKYYPNLNPDIFPKSILYLYFLSYTHGRDFIQFFSKLPKSITHLSFKCKKLGGGRVTPFQIQKHHFKIKYPSIECLIEFILNRDYDNDSISIDNNNNNQINNNNNNNIIVPSSEIHLNYESDSPIPVGSLDHLNIKSIVFSSSYNQALPKGSLPNTITRLMFENFNQFVFSPPLSLKHLFLKNFNQSLNSNMLPTTLESLYLVTNKEIPIGVIPHGLKCLFLGPNNHEIKQGVIPNTVEQLEIEMDNNLNTKSIPYGVSILKLRGKGTFKHGSIPNSVTKLFIDATYISLEEGSIPNSVTSLTLSKQDKKPLDLEQLPKSIKSLSLSFDGSFYGKIPLTIENLTISNYTKPIRSDLKAKR</sequence>
<dbReference type="InterPro" id="IPR051251">
    <property type="entry name" value="STK_FNIP-Repeat"/>
</dbReference>
<accession>A0A8J4PXD1</accession>
<evidence type="ECO:0000256" key="1">
    <source>
        <dbReference type="ARBA" id="ARBA00022737"/>
    </source>
</evidence>
<name>A0A8J4PXD1_9MYCE</name>
<comment type="caution">
    <text evidence="2">The sequence shown here is derived from an EMBL/GenBank/DDBJ whole genome shotgun (WGS) entry which is preliminary data.</text>
</comment>
<dbReference type="EMBL" id="AJWJ01000145">
    <property type="protein sequence ID" value="KAF2074479.1"/>
    <property type="molecule type" value="Genomic_DNA"/>
</dbReference>
<organism evidence="2 3">
    <name type="scientific">Polysphondylium violaceum</name>
    <dbReference type="NCBI Taxonomy" id="133409"/>
    <lineage>
        <taxon>Eukaryota</taxon>
        <taxon>Amoebozoa</taxon>
        <taxon>Evosea</taxon>
        <taxon>Eumycetozoa</taxon>
        <taxon>Dictyostelia</taxon>
        <taxon>Dictyosteliales</taxon>
        <taxon>Dictyosteliaceae</taxon>
        <taxon>Polysphondylium</taxon>
    </lineage>
</organism>
<dbReference type="OrthoDB" id="18551at2759"/>
<keyword evidence="1" id="KW-0677">Repeat</keyword>
<reference evidence="2" key="1">
    <citation type="submission" date="2020-01" db="EMBL/GenBank/DDBJ databases">
        <title>Development of genomics and gene disruption for Polysphondylium violaceum indicates a role for the polyketide synthase stlB in stalk morphogenesis.</title>
        <authorList>
            <person name="Narita B."/>
            <person name="Kawabe Y."/>
            <person name="Kin K."/>
            <person name="Saito T."/>
            <person name="Gibbs R."/>
            <person name="Kuspa A."/>
            <person name="Muzny D."/>
            <person name="Queller D."/>
            <person name="Richards S."/>
            <person name="Strassman J."/>
            <person name="Sucgang R."/>
            <person name="Worley K."/>
            <person name="Schaap P."/>
        </authorList>
    </citation>
    <scope>NUCLEOTIDE SEQUENCE</scope>
    <source>
        <strain evidence="2">QSvi11</strain>
    </source>
</reference>
<dbReference type="InterPro" id="IPR008615">
    <property type="entry name" value="FNIP"/>
</dbReference>
<proteinExistence type="predicted"/>
<dbReference type="Pfam" id="PF05725">
    <property type="entry name" value="FNIP"/>
    <property type="match status" value="5"/>
</dbReference>
<protein>
    <recommendedName>
        <fullName evidence="4">FNIP repeat-containing protein</fullName>
    </recommendedName>
</protein>
<evidence type="ECO:0008006" key="4">
    <source>
        <dbReference type="Google" id="ProtNLM"/>
    </source>
</evidence>
<dbReference type="Proteomes" id="UP000695562">
    <property type="component" value="Unassembled WGS sequence"/>
</dbReference>
<evidence type="ECO:0000313" key="3">
    <source>
        <dbReference type="Proteomes" id="UP000695562"/>
    </source>
</evidence>
<dbReference type="PANTHER" id="PTHR32134:SF92">
    <property type="entry name" value="FNIP REPEAT-CONTAINING PROTEIN"/>
    <property type="match status" value="1"/>
</dbReference>